<keyword evidence="17" id="KW-1185">Reference proteome</keyword>
<dbReference type="Pfam" id="PF00271">
    <property type="entry name" value="Helicase_C"/>
    <property type="match status" value="1"/>
</dbReference>
<dbReference type="InterPro" id="IPR027417">
    <property type="entry name" value="P-loop_NTPase"/>
</dbReference>
<dbReference type="Pfam" id="PF25399">
    <property type="entry name" value="DeaD_dimer"/>
    <property type="match status" value="1"/>
</dbReference>
<dbReference type="PANTHER" id="PTHR47959">
    <property type="entry name" value="ATP-DEPENDENT RNA HELICASE RHLE-RELATED"/>
    <property type="match status" value="1"/>
</dbReference>
<dbReference type="InterPro" id="IPR014001">
    <property type="entry name" value="Helicase_ATP-bd"/>
</dbReference>
<evidence type="ECO:0000259" key="15">
    <source>
        <dbReference type="PROSITE" id="PS51195"/>
    </source>
</evidence>
<keyword evidence="2" id="KW-0963">Cytoplasm</keyword>
<feature type="short sequence motif" description="Q motif" evidence="10">
    <location>
        <begin position="28"/>
        <end position="56"/>
    </location>
</feature>
<evidence type="ECO:0000256" key="7">
    <source>
        <dbReference type="ARBA" id="ARBA00023016"/>
    </source>
</evidence>
<gene>
    <name evidence="16" type="ORF">ATL41_0300</name>
</gene>
<evidence type="ECO:0000259" key="14">
    <source>
        <dbReference type="PROSITE" id="PS51194"/>
    </source>
</evidence>
<dbReference type="SMART" id="SM00487">
    <property type="entry name" value="DEXDc"/>
    <property type="match status" value="1"/>
</dbReference>
<evidence type="ECO:0000259" key="13">
    <source>
        <dbReference type="PROSITE" id="PS51192"/>
    </source>
</evidence>
<feature type="region of interest" description="Disordered" evidence="12">
    <location>
        <begin position="587"/>
        <end position="661"/>
    </location>
</feature>
<evidence type="ECO:0000256" key="2">
    <source>
        <dbReference type="ARBA" id="ARBA00022490"/>
    </source>
</evidence>
<dbReference type="InterPro" id="IPR011545">
    <property type="entry name" value="DEAD/DEAH_box_helicase_dom"/>
</dbReference>
<name>A0A2A9EBF3_9MICO</name>
<evidence type="ECO:0000256" key="4">
    <source>
        <dbReference type="ARBA" id="ARBA00022801"/>
    </source>
</evidence>
<dbReference type="RefSeq" id="WP_098456886.1">
    <property type="nucleotide sequence ID" value="NZ_PDJH01000001.1"/>
</dbReference>
<dbReference type="Pfam" id="PF03880">
    <property type="entry name" value="DbpA"/>
    <property type="match status" value="1"/>
</dbReference>
<keyword evidence="7" id="KW-0346">Stress response</keyword>
<keyword evidence="6 11" id="KW-0067">ATP-binding</keyword>
<dbReference type="InterPro" id="IPR050079">
    <property type="entry name" value="DEAD_box_RNA_helicase"/>
</dbReference>
<dbReference type="InterPro" id="IPR057325">
    <property type="entry name" value="DeaD_dimer"/>
</dbReference>
<dbReference type="EC" id="3.6.4.13" evidence="1"/>
<dbReference type="Gene3D" id="3.40.50.300">
    <property type="entry name" value="P-loop containing nucleotide triphosphate hydrolases"/>
    <property type="match status" value="2"/>
</dbReference>
<feature type="compositionally biased region" description="Basic and acidic residues" evidence="12">
    <location>
        <begin position="598"/>
        <end position="655"/>
    </location>
</feature>
<evidence type="ECO:0000256" key="12">
    <source>
        <dbReference type="SAM" id="MobiDB-lite"/>
    </source>
</evidence>
<dbReference type="PROSITE" id="PS00039">
    <property type="entry name" value="DEAD_ATP_HELICASE"/>
    <property type="match status" value="1"/>
</dbReference>
<dbReference type="AlphaFoldDB" id="A0A2A9EBF3"/>
<evidence type="ECO:0000256" key="8">
    <source>
        <dbReference type="ARBA" id="ARBA00038437"/>
    </source>
</evidence>
<dbReference type="InterPro" id="IPR014014">
    <property type="entry name" value="RNA_helicase_DEAD_Q_motif"/>
</dbReference>
<dbReference type="PROSITE" id="PS51192">
    <property type="entry name" value="HELICASE_ATP_BIND_1"/>
    <property type="match status" value="1"/>
</dbReference>
<dbReference type="GO" id="GO:0005829">
    <property type="term" value="C:cytosol"/>
    <property type="evidence" value="ECO:0007669"/>
    <property type="project" value="TreeGrafter"/>
</dbReference>
<comment type="catalytic activity">
    <reaction evidence="9">
        <text>ATP + H2O = ADP + phosphate + H(+)</text>
        <dbReference type="Rhea" id="RHEA:13065"/>
        <dbReference type="ChEBI" id="CHEBI:15377"/>
        <dbReference type="ChEBI" id="CHEBI:15378"/>
        <dbReference type="ChEBI" id="CHEBI:30616"/>
        <dbReference type="ChEBI" id="CHEBI:43474"/>
        <dbReference type="ChEBI" id="CHEBI:456216"/>
        <dbReference type="EC" id="3.6.4.13"/>
    </reaction>
</comment>
<dbReference type="InterPro" id="IPR044742">
    <property type="entry name" value="DEAD/DEAH_RhlB"/>
</dbReference>
<feature type="region of interest" description="Disordered" evidence="12">
    <location>
        <begin position="461"/>
        <end position="518"/>
    </location>
</feature>
<dbReference type="CDD" id="cd18787">
    <property type="entry name" value="SF2_C_DEAD"/>
    <property type="match status" value="1"/>
</dbReference>
<dbReference type="Proteomes" id="UP000221394">
    <property type="component" value="Unassembled WGS sequence"/>
</dbReference>
<feature type="domain" description="Helicase C-terminal" evidence="14">
    <location>
        <begin position="257"/>
        <end position="403"/>
    </location>
</feature>
<evidence type="ECO:0000256" key="3">
    <source>
        <dbReference type="ARBA" id="ARBA00022741"/>
    </source>
</evidence>
<feature type="domain" description="DEAD-box RNA helicase Q" evidence="15">
    <location>
        <begin position="28"/>
        <end position="56"/>
    </location>
</feature>
<reference evidence="16 17" key="1">
    <citation type="submission" date="2017-10" db="EMBL/GenBank/DDBJ databases">
        <title>Sequencing the genomes of 1000 actinobacteria strains.</title>
        <authorList>
            <person name="Klenk H.-P."/>
        </authorList>
    </citation>
    <scope>NUCLEOTIDE SEQUENCE [LARGE SCALE GENOMIC DNA]</scope>
    <source>
        <strain evidence="16 17">DSM 21574</strain>
    </source>
</reference>
<dbReference type="InterPro" id="IPR005580">
    <property type="entry name" value="DbpA/CsdA_RNA-bd_dom"/>
</dbReference>
<evidence type="ECO:0000256" key="9">
    <source>
        <dbReference type="ARBA" id="ARBA00047984"/>
    </source>
</evidence>
<dbReference type="Gene3D" id="3.30.70.330">
    <property type="match status" value="1"/>
</dbReference>
<comment type="caution">
    <text evidence="16">The sequence shown here is derived from an EMBL/GenBank/DDBJ whole genome shotgun (WGS) entry which is preliminary data.</text>
</comment>
<evidence type="ECO:0000256" key="6">
    <source>
        <dbReference type="ARBA" id="ARBA00022840"/>
    </source>
</evidence>
<dbReference type="OrthoDB" id="9805696at2"/>
<accession>A0A2A9EBF3</accession>
<feature type="compositionally biased region" description="Basic and acidic residues" evidence="12">
    <location>
        <begin position="461"/>
        <end position="512"/>
    </location>
</feature>
<comment type="similarity">
    <text evidence="8 11">Belongs to the DEAD box helicase family.</text>
</comment>
<feature type="domain" description="Helicase ATP-binding" evidence="13">
    <location>
        <begin position="59"/>
        <end position="230"/>
    </location>
</feature>
<evidence type="ECO:0000256" key="11">
    <source>
        <dbReference type="RuleBase" id="RU000492"/>
    </source>
</evidence>
<evidence type="ECO:0000256" key="1">
    <source>
        <dbReference type="ARBA" id="ARBA00012552"/>
    </source>
</evidence>
<dbReference type="PROSITE" id="PS51194">
    <property type="entry name" value="HELICASE_CTER"/>
    <property type="match status" value="1"/>
</dbReference>
<evidence type="ECO:0000313" key="17">
    <source>
        <dbReference type="Proteomes" id="UP000221394"/>
    </source>
</evidence>
<dbReference type="InterPro" id="IPR000629">
    <property type="entry name" value="RNA-helicase_DEAD-box_CS"/>
</dbReference>
<dbReference type="GO" id="GO:0005524">
    <property type="term" value="F:ATP binding"/>
    <property type="evidence" value="ECO:0007669"/>
    <property type="project" value="UniProtKB-KW"/>
</dbReference>
<dbReference type="PROSITE" id="PS51195">
    <property type="entry name" value="Q_MOTIF"/>
    <property type="match status" value="1"/>
</dbReference>
<dbReference type="PANTHER" id="PTHR47959:SF1">
    <property type="entry name" value="ATP-DEPENDENT RNA HELICASE DBPA"/>
    <property type="match status" value="1"/>
</dbReference>
<protein>
    <recommendedName>
        <fullName evidence="1">RNA helicase</fullName>
        <ecNumber evidence="1">3.6.4.13</ecNumber>
    </recommendedName>
</protein>
<proteinExistence type="inferred from homology"/>
<dbReference type="FunFam" id="3.40.50.300:FF:000108">
    <property type="entry name" value="ATP-dependent RNA helicase RhlE"/>
    <property type="match status" value="1"/>
</dbReference>
<evidence type="ECO:0000256" key="10">
    <source>
        <dbReference type="PROSITE-ProRule" id="PRU00552"/>
    </source>
</evidence>
<keyword evidence="5 11" id="KW-0347">Helicase</keyword>
<dbReference type="InterPro" id="IPR012677">
    <property type="entry name" value="Nucleotide-bd_a/b_plait_sf"/>
</dbReference>
<dbReference type="SUPFAM" id="SSF52540">
    <property type="entry name" value="P-loop containing nucleoside triphosphate hydrolases"/>
    <property type="match status" value="1"/>
</dbReference>
<organism evidence="16 17">
    <name type="scientific">Flavimobilis soli</name>
    <dbReference type="NCBI Taxonomy" id="442709"/>
    <lineage>
        <taxon>Bacteria</taxon>
        <taxon>Bacillati</taxon>
        <taxon>Actinomycetota</taxon>
        <taxon>Actinomycetes</taxon>
        <taxon>Micrococcales</taxon>
        <taxon>Jonesiaceae</taxon>
        <taxon>Flavimobilis</taxon>
    </lineage>
</organism>
<dbReference type="Pfam" id="PF00270">
    <property type="entry name" value="DEAD"/>
    <property type="match status" value="1"/>
</dbReference>
<dbReference type="InterPro" id="IPR001650">
    <property type="entry name" value="Helicase_C-like"/>
</dbReference>
<evidence type="ECO:0000313" key="16">
    <source>
        <dbReference type="EMBL" id="PFG35605.1"/>
    </source>
</evidence>
<dbReference type="EMBL" id="PDJH01000001">
    <property type="protein sequence ID" value="PFG35605.1"/>
    <property type="molecule type" value="Genomic_DNA"/>
</dbReference>
<dbReference type="GO" id="GO:0003724">
    <property type="term" value="F:RNA helicase activity"/>
    <property type="evidence" value="ECO:0007669"/>
    <property type="project" value="UniProtKB-EC"/>
</dbReference>
<keyword evidence="4 11" id="KW-0378">Hydrolase</keyword>
<evidence type="ECO:0000256" key="5">
    <source>
        <dbReference type="ARBA" id="ARBA00022806"/>
    </source>
</evidence>
<dbReference type="SMART" id="SM00490">
    <property type="entry name" value="HELICc"/>
    <property type="match status" value="1"/>
</dbReference>
<dbReference type="GO" id="GO:0003723">
    <property type="term" value="F:RNA binding"/>
    <property type="evidence" value="ECO:0007669"/>
    <property type="project" value="UniProtKB-ARBA"/>
</dbReference>
<sequence length="661" mass="71284">MTSSDISAPSRARNTSDAVLETAVTDSPRFDELGLPEPLMAAVRDLGFTTPSAIQVQAIPALLSGRDITGVAQTGTGKTAAFGLPMLASIDPTLRATQALVLAPTRELAMQVADAVRSFASHLPHIEVVPVYGGAPYVPQQRALERGAQIVVGTPGRVIDHMERGALKMADVRFLVLDEADEMLRMGFAEDVDKVFAQAPAERQVALFSATMPPQIRRVATEHLTSPVEITVARQSSTVTSVEQSYAVVPFRHKTGALTRILATSDADAAIVFCRTRGAAEEVGSALVERGISAATISGDVAQKEREKIVERLRSGALDVLVATDVAARGLDVDRIGLVVNFDLPGEPEAYVHRIGRTGRAGRTGKAISFVTPSERNRLKFIERTIRTQLTLTEVPTPADVSAHGARKLLGQIAERRESGRLDLYRGLVNEFLASNEGVVDAAELAAVMLALHVGDDGPRAHAEQVAAEEERAEAKRLAERGARRPGRFDDEGGRRDQRDGERRPRREHGPRDAQGTRYRLAVGFNHGVQPGGIVGALTNEGGLEGKDLGKIDIFPSFSLVDIITPLDASTIDRISRARVGGRMLRITIDQGPGGRGPRPERSHERSYDGAPSARRDSGRDSGWSSRRDAAPAGRREGGYRDSARRDDRSFDGPRKPRTRG</sequence>
<keyword evidence="3 11" id="KW-0547">Nucleotide-binding</keyword>
<dbReference type="CDD" id="cd00268">
    <property type="entry name" value="DEADc"/>
    <property type="match status" value="1"/>
</dbReference>
<dbReference type="GO" id="GO:0016787">
    <property type="term" value="F:hydrolase activity"/>
    <property type="evidence" value="ECO:0007669"/>
    <property type="project" value="UniProtKB-KW"/>
</dbReference>